<dbReference type="RefSeq" id="WP_209664903.1">
    <property type="nucleotide sequence ID" value="NZ_JAGGMS010000001.1"/>
</dbReference>
<evidence type="ECO:0000259" key="1">
    <source>
        <dbReference type="Pfam" id="PF11706"/>
    </source>
</evidence>
<proteinExistence type="predicted"/>
<dbReference type="PANTHER" id="PTHR35525:SF3">
    <property type="entry name" value="BLL6575 PROTEIN"/>
    <property type="match status" value="1"/>
</dbReference>
<keyword evidence="3" id="KW-1185">Reference proteome</keyword>
<dbReference type="Gene3D" id="1.10.3300.10">
    <property type="entry name" value="Jann2411-like domain"/>
    <property type="match status" value="1"/>
</dbReference>
<dbReference type="PANTHER" id="PTHR35525">
    <property type="entry name" value="BLL6575 PROTEIN"/>
    <property type="match status" value="1"/>
</dbReference>
<name>A0ABS4PPZ2_9PSEU</name>
<dbReference type="Pfam" id="PF07336">
    <property type="entry name" value="ABATE"/>
    <property type="match status" value="1"/>
</dbReference>
<organism evidence="2 3">
    <name type="scientific">Amycolatopsis magusensis</name>
    <dbReference type="NCBI Taxonomy" id="882444"/>
    <lineage>
        <taxon>Bacteria</taxon>
        <taxon>Bacillati</taxon>
        <taxon>Actinomycetota</taxon>
        <taxon>Actinomycetes</taxon>
        <taxon>Pseudonocardiales</taxon>
        <taxon>Pseudonocardiaceae</taxon>
        <taxon>Amycolatopsis</taxon>
    </lineage>
</organism>
<dbReference type="InterPro" id="IPR021005">
    <property type="entry name" value="Znf_CGNR"/>
</dbReference>
<dbReference type="Proteomes" id="UP000741013">
    <property type="component" value="Unassembled WGS sequence"/>
</dbReference>
<dbReference type="InterPro" id="IPR010852">
    <property type="entry name" value="ABATE"/>
</dbReference>
<evidence type="ECO:0000313" key="2">
    <source>
        <dbReference type="EMBL" id="MBP2181491.1"/>
    </source>
</evidence>
<sequence>MFPLLGEPLALDLVNTRDSTGELLPTTGALAAWLDAQAGRLTAAPASEAALEAVIGIRAHIATAVEEARHGRRPPVSALRALTEAQRAAPAYRELTWDGSTVVASPRRDGDRVARLVAELAEAAADLLGSDSVTRVTNCEAEDCLLLFLPAHPRRRWCSPAVCGNRARVARYYQKHKN</sequence>
<dbReference type="InterPro" id="IPR023286">
    <property type="entry name" value="ABATE_dom_sf"/>
</dbReference>
<reference evidence="2 3" key="1">
    <citation type="submission" date="2021-03" db="EMBL/GenBank/DDBJ databases">
        <title>Sequencing the genomes of 1000 actinobacteria strains.</title>
        <authorList>
            <person name="Klenk H.-P."/>
        </authorList>
    </citation>
    <scope>NUCLEOTIDE SEQUENCE [LARGE SCALE GENOMIC DNA]</scope>
    <source>
        <strain evidence="2 3">DSM 45510</strain>
    </source>
</reference>
<gene>
    <name evidence="2" type="ORF">JOM49_003017</name>
</gene>
<dbReference type="EMBL" id="JAGGMS010000001">
    <property type="protein sequence ID" value="MBP2181491.1"/>
    <property type="molecule type" value="Genomic_DNA"/>
</dbReference>
<comment type="caution">
    <text evidence="2">The sequence shown here is derived from an EMBL/GenBank/DDBJ whole genome shotgun (WGS) entry which is preliminary data.</text>
</comment>
<accession>A0ABS4PPZ2</accession>
<dbReference type="SUPFAM" id="SSF160904">
    <property type="entry name" value="Jann2411-like"/>
    <property type="match status" value="1"/>
</dbReference>
<protein>
    <submittedName>
        <fullName evidence="2">RNA-binding Zn ribbon-like protein</fullName>
    </submittedName>
</protein>
<evidence type="ECO:0000313" key="3">
    <source>
        <dbReference type="Proteomes" id="UP000741013"/>
    </source>
</evidence>
<feature type="domain" description="Zinc finger CGNR" evidence="1">
    <location>
        <begin position="135"/>
        <end position="176"/>
    </location>
</feature>
<dbReference type="Pfam" id="PF11706">
    <property type="entry name" value="zf-CGNR"/>
    <property type="match status" value="1"/>
</dbReference>